<evidence type="ECO:0000256" key="5">
    <source>
        <dbReference type="ARBA" id="ARBA00022822"/>
    </source>
</evidence>
<evidence type="ECO:0000313" key="11">
    <source>
        <dbReference type="Proteomes" id="UP000053352"/>
    </source>
</evidence>
<reference evidence="10 11" key="1">
    <citation type="submission" date="2015-11" db="EMBL/GenBank/DDBJ databases">
        <title>Genome sequence of Pyrodictium occultum PL-19, a marine hyperthermophilic archaeon isolated from Volcano, Italy.</title>
        <authorList>
            <person name="Utturkar S."/>
            <person name="Huber H."/>
            <person name="Leptihn S."/>
            <person name="Brown S."/>
            <person name="Stetter K.O."/>
            <person name="Podar M."/>
        </authorList>
    </citation>
    <scope>NUCLEOTIDE SEQUENCE [LARGE SCALE GENOMIC DNA]</scope>
    <source>
        <strain evidence="10 11">PL-19</strain>
    </source>
</reference>
<dbReference type="GO" id="GO:0004640">
    <property type="term" value="F:phosphoribosylanthranilate isomerase activity"/>
    <property type="evidence" value="ECO:0007669"/>
    <property type="project" value="UniProtKB-UniRule"/>
</dbReference>
<dbReference type="InterPro" id="IPR013785">
    <property type="entry name" value="Aldolase_TIM"/>
</dbReference>
<dbReference type="OrthoDB" id="15317at2157"/>
<comment type="caution">
    <text evidence="10">The sequence shown here is derived from an EMBL/GenBank/DDBJ whole genome shotgun (WGS) entry which is preliminary data.</text>
</comment>
<dbReference type="PANTHER" id="PTHR42894">
    <property type="entry name" value="N-(5'-PHOSPHORIBOSYL)ANTHRANILATE ISOMERASE"/>
    <property type="match status" value="1"/>
</dbReference>
<organism evidence="10 11">
    <name type="scientific">Pyrodictium occultum</name>
    <dbReference type="NCBI Taxonomy" id="2309"/>
    <lineage>
        <taxon>Archaea</taxon>
        <taxon>Thermoproteota</taxon>
        <taxon>Thermoprotei</taxon>
        <taxon>Desulfurococcales</taxon>
        <taxon>Pyrodictiaceae</taxon>
        <taxon>Pyrodictium</taxon>
    </lineage>
</organism>
<comment type="similarity">
    <text evidence="3 8">Belongs to the TrpF family.</text>
</comment>
<dbReference type="Gene3D" id="3.20.20.70">
    <property type="entry name" value="Aldolase class I"/>
    <property type="match status" value="1"/>
</dbReference>
<evidence type="ECO:0000256" key="4">
    <source>
        <dbReference type="ARBA" id="ARBA00022605"/>
    </source>
</evidence>
<dbReference type="InterPro" id="IPR044643">
    <property type="entry name" value="TrpF_fam"/>
</dbReference>
<dbReference type="Proteomes" id="UP000053352">
    <property type="component" value="Unassembled WGS sequence"/>
</dbReference>
<name>A0A0V8RWH0_PYROC</name>
<evidence type="ECO:0000256" key="1">
    <source>
        <dbReference type="ARBA" id="ARBA00001164"/>
    </source>
</evidence>
<dbReference type="CDD" id="cd00405">
    <property type="entry name" value="PRAI"/>
    <property type="match status" value="1"/>
</dbReference>
<protein>
    <recommendedName>
        <fullName evidence="8">N-(5'-phosphoribosyl)anthranilate isomerase</fullName>
        <shortName evidence="8">PRAI</shortName>
        <ecNumber evidence="8">5.3.1.24</ecNumber>
    </recommendedName>
</protein>
<evidence type="ECO:0000259" key="9">
    <source>
        <dbReference type="Pfam" id="PF00697"/>
    </source>
</evidence>
<proteinExistence type="inferred from homology"/>
<feature type="domain" description="N-(5'phosphoribosyl) anthranilate isomerase (PRAI)" evidence="9">
    <location>
        <begin position="165"/>
        <end position="212"/>
    </location>
</feature>
<gene>
    <name evidence="8" type="primary">trpF</name>
    <name evidence="10" type="ORF">CF15_06780</name>
</gene>
<dbReference type="EC" id="5.3.1.24" evidence="8"/>
<keyword evidence="7 8" id="KW-0413">Isomerase</keyword>
<dbReference type="InterPro" id="IPR001240">
    <property type="entry name" value="PRAI_dom"/>
</dbReference>
<sequence length="218" mass="22741">MLRLKICGLTRPEDVEALDGAADYLGFVVAPSRLSPRVLSPGEARSLAETVSRSRPVLVAAGYGPRDAVELAARLEAFRVLQYHEPAGPEVLAGLARELGSIGVSLAPVSLWDGRRLSPDPCEAATVAPGHEYLLVDAVKGLGLRYAGGLRAPLEAYLRAAVCSSRAAAAGGVVPENACLVASTGVSMLDVSSGVEAEPGRKDLSRVEKLLEVLRSCS</sequence>
<dbReference type="AlphaFoldDB" id="A0A0V8RWH0"/>
<keyword evidence="5 8" id="KW-0822">Tryptophan biosynthesis</keyword>
<keyword evidence="4 8" id="KW-0028">Amino-acid biosynthesis</keyword>
<dbReference type="EMBL" id="LNTB01000001">
    <property type="protein sequence ID" value="KSW12425.1"/>
    <property type="molecule type" value="Genomic_DNA"/>
</dbReference>
<dbReference type="SUPFAM" id="SSF51366">
    <property type="entry name" value="Ribulose-phoshate binding barrel"/>
    <property type="match status" value="1"/>
</dbReference>
<comment type="pathway">
    <text evidence="2 8">Amino-acid biosynthesis; L-tryptophan biosynthesis; L-tryptophan from chorismate: step 3/5.</text>
</comment>
<evidence type="ECO:0000313" key="10">
    <source>
        <dbReference type="EMBL" id="KSW12425.1"/>
    </source>
</evidence>
<comment type="catalytic activity">
    <reaction evidence="1 8">
        <text>N-(5-phospho-beta-D-ribosyl)anthranilate = 1-(2-carboxyphenylamino)-1-deoxy-D-ribulose 5-phosphate</text>
        <dbReference type="Rhea" id="RHEA:21540"/>
        <dbReference type="ChEBI" id="CHEBI:18277"/>
        <dbReference type="ChEBI" id="CHEBI:58613"/>
        <dbReference type="EC" id="5.3.1.24"/>
    </reaction>
</comment>
<evidence type="ECO:0000256" key="6">
    <source>
        <dbReference type="ARBA" id="ARBA00023141"/>
    </source>
</evidence>
<dbReference type="RefSeq" id="WP_058371109.1">
    <property type="nucleotide sequence ID" value="NZ_LNTB01000001.1"/>
</dbReference>
<keyword evidence="6 8" id="KW-0057">Aromatic amino acid biosynthesis</keyword>
<evidence type="ECO:0000256" key="7">
    <source>
        <dbReference type="ARBA" id="ARBA00023235"/>
    </source>
</evidence>
<dbReference type="UniPathway" id="UPA00035">
    <property type="reaction ID" value="UER00042"/>
</dbReference>
<evidence type="ECO:0000256" key="2">
    <source>
        <dbReference type="ARBA" id="ARBA00004664"/>
    </source>
</evidence>
<dbReference type="InterPro" id="IPR011060">
    <property type="entry name" value="RibuloseP-bd_barrel"/>
</dbReference>
<dbReference type="PANTHER" id="PTHR42894:SF1">
    <property type="entry name" value="N-(5'-PHOSPHORIBOSYL)ANTHRANILATE ISOMERASE"/>
    <property type="match status" value="1"/>
</dbReference>
<accession>A0A0V8RWH0</accession>
<dbReference type="Pfam" id="PF00697">
    <property type="entry name" value="PRAI"/>
    <property type="match status" value="1"/>
</dbReference>
<keyword evidence="11" id="KW-1185">Reference proteome</keyword>
<evidence type="ECO:0000256" key="3">
    <source>
        <dbReference type="ARBA" id="ARBA00007571"/>
    </source>
</evidence>
<dbReference type="STRING" id="2309.CF15_06780"/>
<evidence type="ECO:0000256" key="8">
    <source>
        <dbReference type="HAMAP-Rule" id="MF_00135"/>
    </source>
</evidence>
<dbReference type="GO" id="GO:0000162">
    <property type="term" value="P:L-tryptophan biosynthetic process"/>
    <property type="evidence" value="ECO:0007669"/>
    <property type="project" value="UniProtKB-UniRule"/>
</dbReference>
<dbReference type="HAMAP" id="MF_00135">
    <property type="entry name" value="PRAI"/>
    <property type="match status" value="1"/>
</dbReference>